<sequence>MSTRRTAKRAQTGLDSQQRCPSCGLAPDGCLCALLRKRKKPSRAKNTAATGPTTTPPSLAAAAADVAATAADLAAAAVAALLVPAGADTDLTDTSPPRQPQEEHRQQLQLLSSSTPRLQTAAPGMEEVAVSSTASDSNEPYHSATAPSMPLTPAAALAPLPSSGAAGVLESASPTLQTIARAQIAAIDDDDEDDTNEDGNDTNEEDAQTDPAAKMTEKESRLLFLSTIDALAYVNSQKKYRYILDDKKRARVVREQYWRIVRDLARFSRRTGVEVFLASGRPEPDAKGLKQHVFASSGLCDEENRCMHDAANKMAEIWINTLSSYRERLIAKAKESSALLRQHQARHLADQERIRERDEALAAALSTTAALREENERLRQHAMQAACPPQFPAHTE</sequence>
<feature type="region of interest" description="Disordered" evidence="1">
    <location>
        <begin position="187"/>
        <end position="215"/>
    </location>
</feature>
<comment type="caution">
    <text evidence="2">The sequence shown here is derived from an EMBL/GenBank/DDBJ whole genome shotgun (WGS) entry which is preliminary data.</text>
</comment>
<dbReference type="Proteomes" id="UP001176517">
    <property type="component" value="Unassembled WGS sequence"/>
</dbReference>
<gene>
    <name evidence="2" type="ORF">OC846_002581</name>
</gene>
<keyword evidence="3" id="KW-1185">Reference proteome</keyword>
<organism evidence="2 3">
    <name type="scientific">Tilletia horrida</name>
    <dbReference type="NCBI Taxonomy" id="155126"/>
    <lineage>
        <taxon>Eukaryota</taxon>
        <taxon>Fungi</taxon>
        <taxon>Dikarya</taxon>
        <taxon>Basidiomycota</taxon>
        <taxon>Ustilaginomycotina</taxon>
        <taxon>Exobasidiomycetes</taxon>
        <taxon>Tilletiales</taxon>
        <taxon>Tilletiaceae</taxon>
        <taxon>Tilletia</taxon>
    </lineage>
</organism>
<proteinExistence type="predicted"/>
<name>A0AAN6JUT3_9BASI</name>
<protein>
    <submittedName>
        <fullName evidence="2">Uncharacterized protein</fullName>
    </submittedName>
</protein>
<evidence type="ECO:0000313" key="3">
    <source>
        <dbReference type="Proteomes" id="UP001176517"/>
    </source>
</evidence>
<feature type="compositionally biased region" description="Acidic residues" evidence="1">
    <location>
        <begin position="187"/>
        <end position="208"/>
    </location>
</feature>
<evidence type="ECO:0000256" key="1">
    <source>
        <dbReference type="SAM" id="MobiDB-lite"/>
    </source>
</evidence>
<feature type="region of interest" description="Disordered" evidence="1">
    <location>
        <begin position="88"/>
        <end position="147"/>
    </location>
</feature>
<feature type="region of interest" description="Disordered" evidence="1">
    <location>
        <begin position="1"/>
        <end position="25"/>
    </location>
</feature>
<dbReference type="AlphaFoldDB" id="A0AAN6JUT3"/>
<dbReference type="EMBL" id="JAPDMZ010000052">
    <property type="protein sequence ID" value="KAK0553336.1"/>
    <property type="molecule type" value="Genomic_DNA"/>
</dbReference>
<feature type="region of interest" description="Disordered" evidence="1">
    <location>
        <begin position="37"/>
        <end position="56"/>
    </location>
</feature>
<evidence type="ECO:0000313" key="2">
    <source>
        <dbReference type="EMBL" id="KAK0553336.1"/>
    </source>
</evidence>
<feature type="compositionally biased region" description="Low complexity" evidence="1">
    <location>
        <begin position="107"/>
        <end position="120"/>
    </location>
</feature>
<accession>A0AAN6JUT3</accession>
<feature type="compositionally biased region" description="Polar residues" evidence="1">
    <location>
        <begin position="130"/>
        <end position="140"/>
    </location>
</feature>
<feature type="compositionally biased region" description="Low complexity" evidence="1">
    <location>
        <begin position="47"/>
        <end position="56"/>
    </location>
</feature>
<reference evidence="2" key="1">
    <citation type="journal article" date="2023" name="PhytoFront">
        <title>Draft Genome Resources of Seven Strains of Tilletia horrida, Causal Agent of Kernel Smut of Rice.</title>
        <authorList>
            <person name="Khanal S."/>
            <person name="Antony Babu S."/>
            <person name="Zhou X.G."/>
        </authorList>
    </citation>
    <scope>NUCLEOTIDE SEQUENCE</scope>
    <source>
        <strain evidence="2">TX6</strain>
    </source>
</reference>